<protein>
    <recommendedName>
        <fullName evidence="9">Aromatic amino acid permease</fullName>
    </recommendedName>
</protein>
<dbReference type="GO" id="GO:0003333">
    <property type="term" value="P:amino acid transmembrane transport"/>
    <property type="evidence" value="ECO:0007669"/>
    <property type="project" value="InterPro"/>
</dbReference>
<keyword evidence="6 9" id="KW-0029">Amino-acid transport</keyword>
<dbReference type="NCBIfam" id="TIGR00837">
    <property type="entry name" value="araaP"/>
    <property type="match status" value="1"/>
</dbReference>
<feature type="transmembrane region" description="Helical" evidence="9">
    <location>
        <begin position="135"/>
        <end position="156"/>
    </location>
</feature>
<evidence type="ECO:0000256" key="3">
    <source>
        <dbReference type="ARBA" id="ARBA00022475"/>
    </source>
</evidence>
<evidence type="ECO:0000256" key="1">
    <source>
        <dbReference type="ARBA" id="ARBA00004429"/>
    </source>
</evidence>
<organism evidence="10 11">
    <name type="scientific">Vibrio marinisediminis</name>
    <dbReference type="NCBI Taxonomy" id="2758441"/>
    <lineage>
        <taxon>Bacteria</taxon>
        <taxon>Pseudomonadati</taxon>
        <taxon>Pseudomonadota</taxon>
        <taxon>Gammaproteobacteria</taxon>
        <taxon>Vibrionales</taxon>
        <taxon>Vibrionaceae</taxon>
        <taxon>Vibrio</taxon>
    </lineage>
</organism>
<feature type="transmembrane region" description="Helical" evidence="9">
    <location>
        <begin position="281"/>
        <end position="308"/>
    </location>
</feature>
<comment type="subcellular location">
    <subcellularLocation>
        <location evidence="1 9">Cell inner membrane</location>
        <topology evidence="1 9">Multi-pass membrane protein</topology>
    </subcellularLocation>
</comment>
<feature type="transmembrane region" description="Helical" evidence="9">
    <location>
        <begin position="95"/>
        <end position="115"/>
    </location>
</feature>
<keyword evidence="5 9" id="KW-0812">Transmembrane</keyword>
<gene>
    <name evidence="10" type="ORF">H2O73_11115</name>
</gene>
<evidence type="ECO:0000256" key="8">
    <source>
        <dbReference type="ARBA" id="ARBA00023136"/>
    </source>
</evidence>
<feature type="transmembrane region" description="Helical" evidence="9">
    <location>
        <begin position="378"/>
        <end position="403"/>
    </location>
</feature>
<dbReference type="EMBL" id="JACFYF010000005">
    <property type="protein sequence ID" value="MBA5762897.1"/>
    <property type="molecule type" value="Genomic_DNA"/>
</dbReference>
<evidence type="ECO:0000256" key="7">
    <source>
        <dbReference type="ARBA" id="ARBA00022989"/>
    </source>
</evidence>
<comment type="caution">
    <text evidence="10">The sequence shown here is derived from an EMBL/GenBank/DDBJ whole genome shotgun (WGS) entry which is preliminary data.</text>
</comment>
<sequence>MNEKSIAYGTSTKAGTSKIIGSGLIIAGTSIGAGMLSLPIVSAGLGYTVSCLVLFALWALMTYTAMLMLEVHQYARSNATLHTLAQQFLGEKGKYIAGFAMLFLFYSLSAAYIAGGGNQLAERIKTVASIEIPTSIGAIIFAILVACVVAIGTHLVDKVNRVLFALMLGAMVVVLMSLAPNVSGAYLASMPVEYGLILTSLPVVFTSFGFHGSIPAIVSYLGGDTKTLKKAMYIGSCVPFIIYVLWLFCTLGVVSQPDLTANPTLNALIVSLSATLENSQLSLIIGLFADLALITSFLGVSLGLFDFIRDTTKEKLNGNKVLVAVVTYFPPLCFALFYPEGFIMALGYAAIALVILAIFLPVAMVFKSRQINVNPNDYKVVGGNLMLVLCAACGVVIILSQLLS</sequence>
<dbReference type="Proteomes" id="UP000571701">
    <property type="component" value="Unassembled WGS sequence"/>
</dbReference>
<dbReference type="GO" id="GO:0015173">
    <property type="term" value="F:aromatic amino acid transmembrane transporter activity"/>
    <property type="evidence" value="ECO:0007669"/>
    <property type="project" value="UniProtKB-UniRule"/>
</dbReference>
<feature type="transmembrane region" description="Helical" evidence="9">
    <location>
        <begin position="233"/>
        <end position="254"/>
    </location>
</feature>
<dbReference type="RefSeq" id="WP_182108913.1">
    <property type="nucleotide sequence ID" value="NZ_JACFYF010000005.1"/>
</dbReference>
<feature type="transmembrane region" description="Helical" evidence="9">
    <location>
        <begin position="194"/>
        <end position="221"/>
    </location>
</feature>
<dbReference type="GO" id="GO:0005886">
    <property type="term" value="C:plasma membrane"/>
    <property type="evidence" value="ECO:0007669"/>
    <property type="project" value="UniProtKB-SubCell"/>
</dbReference>
<name>A0A7W2FRL0_9VIBR</name>
<proteinExistence type="inferred from homology"/>
<keyword evidence="11" id="KW-1185">Reference proteome</keyword>
<evidence type="ECO:0000256" key="2">
    <source>
        <dbReference type="ARBA" id="ARBA00022448"/>
    </source>
</evidence>
<comment type="similarity">
    <text evidence="9">Belongs to the amino acid/polyamine transporter 2 family. Mtr/TnaB/TyrP permease subfamily.</text>
</comment>
<dbReference type="InterPro" id="IPR018227">
    <property type="entry name" value="Amino_acid_transport_2"/>
</dbReference>
<feature type="transmembrane region" description="Helical" evidence="9">
    <location>
        <begin position="320"/>
        <end position="339"/>
    </location>
</feature>
<dbReference type="AlphaFoldDB" id="A0A7W2FRL0"/>
<evidence type="ECO:0000256" key="9">
    <source>
        <dbReference type="RuleBase" id="RU367149"/>
    </source>
</evidence>
<dbReference type="PANTHER" id="PTHR46997">
    <property type="entry name" value="LOW AFFINITY TRYPTOPHAN PERMEASE-RELATED"/>
    <property type="match status" value="1"/>
</dbReference>
<evidence type="ECO:0000256" key="4">
    <source>
        <dbReference type="ARBA" id="ARBA00022519"/>
    </source>
</evidence>
<evidence type="ECO:0000313" key="11">
    <source>
        <dbReference type="Proteomes" id="UP000571701"/>
    </source>
</evidence>
<comment type="function">
    <text evidence="9">Involved in transporting aromatic amino acids across the cytoplasmic membrane.</text>
</comment>
<feature type="transmembrane region" description="Helical" evidence="9">
    <location>
        <begin position="345"/>
        <end position="366"/>
    </location>
</feature>
<keyword evidence="2 9" id="KW-0813">Transport</keyword>
<evidence type="ECO:0000256" key="6">
    <source>
        <dbReference type="ARBA" id="ARBA00022970"/>
    </source>
</evidence>
<keyword evidence="7 9" id="KW-1133">Transmembrane helix</keyword>
<dbReference type="InterPro" id="IPR013059">
    <property type="entry name" value="Trp_tyr_transpt"/>
</dbReference>
<dbReference type="Gene3D" id="1.20.1740.10">
    <property type="entry name" value="Amino acid/polyamine transporter I"/>
    <property type="match status" value="1"/>
</dbReference>
<dbReference type="PRINTS" id="PR00166">
    <property type="entry name" value="AROAAPRMEASE"/>
</dbReference>
<evidence type="ECO:0000256" key="5">
    <source>
        <dbReference type="ARBA" id="ARBA00022692"/>
    </source>
</evidence>
<dbReference type="Pfam" id="PF03222">
    <property type="entry name" value="Trp_Tyr_perm"/>
    <property type="match status" value="1"/>
</dbReference>
<feature type="transmembrane region" description="Helical" evidence="9">
    <location>
        <begin position="20"/>
        <end position="41"/>
    </location>
</feature>
<feature type="transmembrane region" description="Helical" evidence="9">
    <location>
        <begin position="163"/>
        <end position="188"/>
    </location>
</feature>
<reference evidence="10 11" key="1">
    <citation type="submission" date="2020-07" db="EMBL/GenBank/DDBJ databases">
        <title>Vibrio marinisediminis sp. nov., isolated from marine sediment.</title>
        <authorList>
            <person name="Ji X."/>
        </authorList>
    </citation>
    <scope>NUCLEOTIDE SEQUENCE [LARGE SCALE GENOMIC DNA]</scope>
    <source>
        <strain evidence="10 11">404</strain>
    </source>
</reference>
<dbReference type="PANTHER" id="PTHR46997:SF2">
    <property type="entry name" value="TYROSINE-SPECIFIC TRANSPORT SYSTEM"/>
    <property type="match status" value="1"/>
</dbReference>
<keyword evidence="4 9" id="KW-0997">Cell inner membrane</keyword>
<accession>A0A7W2FRL0</accession>
<feature type="transmembrane region" description="Helical" evidence="9">
    <location>
        <begin position="47"/>
        <end position="69"/>
    </location>
</feature>
<evidence type="ECO:0000313" key="10">
    <source>
        <dbReference type="EMBL" id="MBA5762897.1"/>
    </source>
</evidence>
<keyword evidence="8 9" id="KW-0472">Membrane</keyword>
<keyword evidence="3 9" id="KW-1003">Cell membrane</keyword>